<gene>
    <name evidence="2" type="ORF">NDU88_007059</name>
</gene>
<sequence>MAKGRASKPAKPNRLDKYTIQMATPGEQSAGADGGHSGEDQMHNEEPSLRTVMAAIQDLRGSIPPLEPKLDAGTLDVYLQRSDFRKISEKVVVAEMHLKGLLFIMKRQEE</sequence>
<keyword evidence="3" id="KW-1185">Reference proteome</keyword>
<evidence type="ECO:0000313" key="2">
    <source>
        <dbReference type="EMBL" id="KAJ1154306.1"/>
    </source>
</evidence>
<dbReference type="Proteomes" id="UP001066276">
    <property type="component" value="Chromosome 5"/>
</dbReference>
<feature type="region of interest" description="Disordered" evidence="1">
    <location>
        <begin position="1"/>
        <end position="47"/>
    </location>
</feature>
<reference evidence="2" key="1">
    <citation type="journal article" date="2022" name="bioRxiv">
        <title>Sequencing and chromosome-scale assembly of the giantPleurodeles waltlgenome.</title>
        <authorList>
            <person name="Brown T."/>
            <person name="Elewa A."/>
            <person name="Iarovenko S."/>
            <person name="Subramanian E."/>
            <person name="Araus A.J."/>
            <person name="Petzold A."/>
            <person name="Susuki M."/>
            <person name="Suzuki K.-i.T."/>
            <person name="Hayashi T."/>
            <person name="Toyoda A."/>
            <person name="Oliveira C."/>
            <person name="Osipova E."/>
            <person name="Leigh N.D."/>
            <person name="Simon A."/>
            <person name="Yun M.H."/>
        </authorList>
    </citation>
    <scope>NUCLEOTIDE SEQUENCE</scope>
    <source>
        <strain evidence="2">20211129_DDA</strain>
        <tissue evidence="2">Liver</tissue>
    </source>
</reference>
<feature type="compositionally biased region" description="Basic and acidic residues" evidence="1">
    <location>
        <begin position="36"/>
        <end position="47"/>
    </location>
</feature>
<evidence type="ECO:0000256" key="1">
    <source>
        <dbReference type="SAM" id="MobiDB-lite"/>
    </source>
</evidence>
<proteinExistence type="predicted"/>
<comment type="caution">
    <text evidence="2">The sequence shown here is derived from an EMBL/GenBank/DDBJ whole genome shotgun (WGS) entry which is preliminary data.</text>
</comment>
<organism evidence="2 3">
    <name type="scientific">Pleurodeles waltl</name>
    <name type="common">Iberian ribbed newt</name>
    <dbReference type="NCBI Taxonomy" id="8319"/>
    <lineage>
        <taxon>Eukaryota</taxon>
        <taxon>Metazoa</taxon>
        <taxon>Chordata</taxon>
        <taxon>Craniata</taxon>
        <taxon>Vertebrata</taxon>
        <taxon>Euteleostomi</taxon>
        <taxon>Amphibia</taxon>
        <taxon>Batrachia</taxon>
        <taxon>Caudata</taxon>
        <taxon>Salamandroidea</taxon>
        <taxon>Salamandridae</taxon>
        <taxon>Pleurodelinae</taxon>
        <taxon>Pleurodeles</taxon>
    </lineage>
</organism>
<dbReference type="EMBL" id="JANPWB010000009">
    <property type="protein sequence ID" value="KAJ1154306.1"/>
    <property type="molecule type" value="Genomic_DNA"/>
</dbReference>
<accession>A0AAV7RP80</accession>
<evidence type="ECO:0000313" key="3">
    <source>
        <dbReference type="Proteomes" id="UP001066276"/>
    </source>
</evidence>
<dbReference type="AlphaFoldDB" id="A0AAV7RP80"/>
<name>A0AAV7RP80_PLEWA</name>
<protein>
    <submittedName>
        <fullName evidence="2">Uncharacterized protein</fullName>
    </submittedName>
</protein>